<sequence>MQFQHQHTPTALPNLQLPRALARPSFAEVSRDAITAVEPSLAQVPFEYVRKGLHARGDEMMSSVSNAHVPHSLPKSRLPPSFDVAPAHAAPPTHILAVFSSASSKHPASDNAILIPTHHIVLAANCAHLPRFPPSRAQHRANGMAVVPVIPLTVPTAEAFAPLHNFLVSHRLDRFMAALLPVPPELLSGARAGSSSSNPLAHVSAPQLATYLAASAAGDKLSALMGLTRSVSAVWRNACALGVFDRDLWAGLDFAWEVILGAMNMVASGSV</sequence>
<organism evidence="1 2">
    <name type="scientific">Artomyces pyxidatus</name>
    <dbReference type="NCBI Taxonomy" id="48021"/>
    <lineage>
        <taxon>Eukaryota</taxon>
        <taxon>Fungi</taxon>
        <taxon>Dikarya</taxon>
        <taxon>Basidiomycota</taxon>
        <taxon>Agaricomycotina</taxon>
        <taxon>Agaricomycetes</taxon>
        <taxon>Russulales</taxon>
        <taxon>Auriscalpiaceae</taxon>
        <taxon>Artomyces</taxon>
    </lineage>
</organism>
<proteinExistence type="predicted"/>
<comment type="caution">
    <text evidence="1">The sequence shown here is derived from an EMBL/GenBank/DDBJ whole genome shotgun (WGS) entry which is preliminary data.</text>
</comment>
<reference evidence="1" key="2">
    <citation type="journal article" date="2022" name="New Phytol.">
        <title>Evolutionary transition to the ectomycorrhizal habit in the genomes of a hyperdiverse lineage of mushroom-forming fungi.</title>
        <authorList>
            <person name="Looney B."/>
            <person name="Miyauchi S."/>
            <person name="Morin E."/>
            <person name="Drula E."/>
            <person name="Courty P.E."/>
            <person name="Kohler A."/>
            <person name="Kuo A."/>
            <person name="LaButti K."/>
            <person name="Pangilinan J."/>
            <person name="Lipzen A."/>
            <person name="Riley R."/>
            <person name="Andreopoulos W."/>
            <person name="He G."/>
            <person name="Johnson J."/>
            <person name="Nolan M."/>
            <person name="Tritt A."/>
            <person name="Barry K.W."/>
            <person name="Grigoriev I.V."/>
            <person name="Nagy L.G."/>
            <person name="Hibbett D."/>
            <person name="Henrissat B."/>
            <person name="Matheny P.B."/>
            <person name="Labbe J."/>
            <person name="Martin F.M."/>
        </authorList>
    </citation>
    <scope>NUCLEOTIDE SEQUENCE</scope>
    <source>
        <strain evidence="1">HHB10654</strain>
    </source>
</reference>
<gene>
    <name evidence="1" type="ORF">BV25DRAFT_1805967</name>
</gene>
<name>A0ACB8SX73_9AGAM</name>
<accession>A0ACB8SX73</accession>
<evidence type="ECO:0000313" key="2">
    <source>
        <dbReference type="Proteomes" id="UP000814140"/>
    </source>
</evidence>
<dbReference type="Proteomes" id="UP000814140">
    <property type="component" value="Unassembled WGS sequence"/>
</dbReference>
<reference evidence="1" key="1">
    <citation type="submission" date="2021-03" db="EMBL/GenBank/DDBJ databases">
        <authorList>
            <consortium name="DOE Joint Genome Institute"/>
            <person name="Ahrendt S."/>
            <person name="Looney B.P."/>
            <person name="Miyauchi S."/>
            <person name="Morin E."/>
            <person name="Drula E."/>
            <person name="Courty P.E."/>
            <person name="Chicoki N."/>
            <person name="Fauchery L."/>
            <person name="Kohler A."/>
            <person name="Kuo A."/>
            <person name="Labutti K."/>
            <person name="Pangilinan J."/>
            <person name="Lipzen A."/>
            <person name="Riley R."/>
            <person name="Andreopoulos W."/>
            <person name="He G."/>
            <person name="Johnson J."/>
            <person name="Barry K.W."/>
            <person name="Grigoriev I.V."/>
            <person name="Nagy L."/>
            <person name="Hibbett D."/>
            <person name="Henrissat B."/>
            <person name="Matheny P.B."/>
            <person name="Labbe J."/>
            <person name="Martin F."/>
        </authorList>
    </citation>
    <scope>NUCLEOTIDE SEQUENCE</scope>
    <source>
        <strain evidence="1">HHB10654</strain>
    </source>
</reference>
<dbReference type="EMBL" id="MU277214">
    <property type="protein sequence ID" value="KAI0061084.1"/>
    <property type="molecule type" value="Genomic_DNA"/>
</dbReference>
<evidence type="ECO:0000313" key="1">
    <source>
        <dbReference type="EMBL" id="KAI0061084.1"/>
    </source>
</evidence>
<keyword evidence="2" id="KW-1185">Reference proteome</keyword>
<protein>
    <submittedName>
        <fullName evidence="1">Uncharacterized protein</fullName>
    </submittedName>
</protein>